<reference evidence="1" key="1">
    <citation type="submission" date="2018-02" db="EMBL/GenBank/DDBJ databases">
        <title>Rhizophora mucronata_Transcriptome.</title>
        <authorList>
            <person name="Meera S.P."/>
            <person name="Sreeshan A."/>
            <person name="Augustine A."/>
        </authorList>
    </citation>
    <scope>NUCLEOTIDE SEQUENCE</scope>
    <source>
        <tissue evidence="1">Leaf</tissue>
    </source>
</reference>
<evidence type="ECO:0000313" key="1">
    <source>
        <dbReference type="EMBL" id="MBX41274.1"/>
    </source>
</evidence>
<proteinExistence type="predicted"/>
<organism evidence="1">
    <name type="scientific">Rhizophora mucronata</name>
    <name type="common">Asiatic mangrove</name>
    <dbReference type="NCBI Taxonomy" id="61149"/>
    <lineage>
        <taxon>Eukaryota</taxon>
        <taxon>Viridiplantae</taxon>
        <taxon>Streptophyta</taxon>
        <taxon>Embryophyta</taxon>
        <taxon>Tracheophyta</taxon>
        <taxon>Spermatophyta</taxon>
        <taxon>Magnoliopsida</taxon>
        <taxon>eudicotyledons</taxon>
        <taxon>Gunneridae</taxon>
        <taxon>Pentapetalae</taxon>
        <taxon>rosids</taxon>
        <taxon>fabids</taxon>
        <taxon>Malpighiales</taxon>
        <taxon>Rhizophoraceae</taxon>
        <taxon>Rhizophora</taxon>
    </lineage>
</organism>
<name>A0A2P2NFN6_RHIMU</name>
<sequence length="51" mass="5474">MVKSLGLTPASSIIENMLNAFSWYPFCDSPQTIVVQDITSLSGIPLKTSTA</sequence>
<accession>A0A2P2NFN6</accession>
<dbReference type="EMBL" id="GGEC01060790">
    <property type="protein sequence ID" value="MBX41274.1"/>
    <property type="molecule type" value="Transcribed_RNA"/>
</dbReference>
<dbReference type="AlphaFoldDB" id="A0A2P2NFN6"/>
<protein>
    <submittedName>
        <fullName evidence="1">Uncharacterized protein</fullName>
    </submittedName>
</protein>